<feature type="compositionally biased region" description="Basic and acidic residues" evidence="1">
    <location>
        <begin position="1"/>
        <end position="10"/>
    </location>
</feature>
<accession>A0A9N8WM95</accession>
<gene>
    <name evidence="2" type="ORF">AGERDE_LOCUS3608</name>
</gene>
<dbReference type="EMBL" id="CAJVPL010000366">
    <property type="protein sequence ID" value="CAG8488208.1"/>
    <property type="molecule type" value="Genomic_DNA"/>
</dbReference>
<dbReference type="Proteomes" id="UP000789831">
    <property type="component" value="Unassembled WGS sequence"/>
</dbReference>
<dbReference type="AlphaFoldDB" id="A0A9N8WM95"/>
<protein>
    <submittedName>
        <fullName evidence="2">4313_t:CDS:1</fullName>
    </submittedName>
</protein>
<sequence>MLDTENRYPSDEESSDELDPRPLQSDEFRIIHKKCFHYEKFRTNFAWTTGNLQLDLIIQESQAEANISGDYLEDIPYEQFELVEFHKAGAFSEIYSVIWLERPKWDWNENTQAWSRGGPIKVTLKKLKNSQNLKVENTLIIENQPNYNYYQGRVGVVTIAVPTTITKNIKLKIRRGVYSLMIIYGLNKFLTKTRNTLSLPTK</sequence>
<evidence type="ECO:0000313" key="2">
    <source>
        <dbReference type="EMBL" id="CAG8488208.1"/>
    </source>
</evidence>
<proteinExistence type="predicted"/>
<evidence type="ECO:0000313" key="3">
    <source>
        <dbReference type="Proteomes" id="UP000789831"/>
    </source>
</evidence>
<feature type="region of interest" description="Disordered" evidence="1">
    <location>
        <begin position="1"/>
        <end position="21"/>
    </location>
</feature>
<dbReference type="OrthoDB" id="2402962at2759"/>
<name>A0A9N8WM95_9GLOM</name>
<evidence type="ECO:0000256" key="1">
    <source>
        <dbReference type="SAM" id="MobiDB-lite"/>
    </source>
</evidence>
<keyword evidence="3" id="KW-1185">Reference proteome</keyword>
<organism evidence="2 3">
    <name type="scientific">Ambispora gerdemannii</name>
    <dbReference type="NCBI Taxonomy" id="144530"/>
    <lineage>
        <taxon>Eukaryota</taxon>
        <taxon>Fungi</taxon>
        <taxon>Fungi incertae sedis</taxon>
        <taxon>Mucoromycota</taxon>
        <taxon>Glomeromycotina</taxon>
        <taxon>Glomeromycetes</taxon>
        <taxon>Archaeosporales</taxon>
        <taxon>Ambisporaceae</taxon>
        <taxon>Ambispora</taxon>
    </lineage>
</organism>
<reference evidence="2" key="1">
    <citation type="submission" date="2021-06" db="EMBL/GenBank/DDBJ databases">
        <authorList>
            <person name="Kallberg Y."/>
            <person name="Tangrot J."/>
            <person name="Rosling A."/>
        </authorList>
    </citation>
    <scope>NUCLEOTIDE SEQUENCE</scope>
    <source>
        <strain evidence="2">MT106</strain>
    </source>
</reference>
<comment type="caution">
    <text evidence="2">The sequence shown here is derived from an EMBL/GenBank/DDBJ whole genome shotgun (WGS) entry which is preliminary data.</text>
</comment>